<evidence type="ECO:0000313" key="3">
    <source>
        <dbReference type="Proteomes" id="UP000305362"/>
    </source>
</evidence>
<evidence type="ECO:0000313" key="2">
    <source>
        <dbReference type="EMBL" id="TIC71171.1"/>
    </source>
</evidence>
<proteinExistence type="predicted"/>
<dbReference type="AlphaFoldDB" id="A0A4T0U0B1"/>
<sequence>MASAKIVLPNYHNLVLYTDEDKQITSEEGVLLPSSFGSYTTFEILNTHDGKFKLRTNELEAGYVSCNERGLYLGSSFVDADQFEVHLNTTNDTFTLLSTSRNVKSTGRPVYVSLNPPIKI</sequence>
<evidence type="ECO:0000313" key="4">
    <source>
        <dbReference type="Proteomes" id="UP000307169"/>
    </source>
</evidence>
<organism evidence="1 4">
    <name type="scientific">Wallemia mellicola</name>
    <dbReference type="NCBI Taxonomy" id="1708541"/>
    <lineage>
        <taxon>Eukaryota</taxon>
        <taxon>Fungi</taxon>
        <taxon>Dikarya</taxon>
        <taxon>Basidiomycota</taxon>
        <taxon>Wallemiomycotina</taxon>
        <taxon>Wallemiomycetes</taxon>
        <taxon>Wallemiales</taxon>
        <taxon>Wallemiaceae</taxon>
        <taxon>Wallemia</taxon>
    </lineage>
</organism>
<protein>
    <recommendedName>
        <fullName evidence="5">Fascin domain-containing protein</fullName>
    </recommendedName>
</protein>
<comment type="caution">
    <text evidence="1">The sequence shown here is derived from an EMBL/GenBank/DDBJ whole genome shotgun (WGS) entry which is preliminary data.</text>
</comment>
<accession>A0A4T0U0B1</accession>
<evidence type="ECO:0000313" key="1">
    <source>
        <dbReference type="EMBL" id="TIB95555.1"/>
    </source>
</evidence>
<name>A0A4T0U0B1_9BASI</name>
<evidence type="ECO:0008006" key="5">
    <source>
        <dbReference type="Google" id="ProtNLM"/>
    </source>
</evidence>
<gene>
    <name evidence="2" type="ORF">E3Q03_00593</name>
    <name evidence="1" type="ORF">E3Q17_04239</name>
</gene>
<dbReference type="EMBL" id="SPRV01000004">
    <property type="protein sequence ID" value="TIC71171.1"/>
    <property type="molecule type" value="Genomic_DNA"/>
</dbReference>
<reference evidence="3 4" key="1">
    <citation type="submission" date="2019-03" db="EMBL/GenBank/DDBJ databases">
        <title>Sequencing 25 genomes of Wallemia mellicola.</title>
        <authorList>
            <person name="Gostincar C."/>
        </authorList>
    </citation>
    <scope>NUCLEOTIDE SEQUENCE [LARGE SCALE GENOMIC DNA]</scope>
    <source>
        <strain evidence="1 4">EXF-1262</strain>
        <strain evidence="2 3">EXF-1277</strain>
    </source>
</reference>
<dbReference type="Proteomes" id="UP000307169">
    <property type="component" value="Unassembled WGS sequence"/>
</dbReference>
<dbReference type="EMBL" id="SPRH01000088">
    <property type="protein sequence ID" value="TIB95555.1"/>
    <property type="molecule type" value="Genomic_DNA"/>
</dbReference>
<dbReference type="OrthoDB" id="10416948at2759"/>
<dbReference type="Proteomes" id="UP000305362">
    <property type="component" value="Unassembled WGS sequence"/>
</dbReference>